<protein>
    <submittedName>
        <fullName evidence="1">Uncharacterized protein</fullName>
    </submittedName>
</protein>
<dbReference type="AlphaFoldDB" id="A0A7S4FUR8"/>
<evidence type="ECO:0000313" key="1">
    <source>
        <dbReference type="EMBL" id="CAE0815837.1"/>
    </source>
</evidence>
<organism evidence="1">
    <name type="scientific">Eutreptiella gymnastica</name>
    <dbReference type="NCBI Taxonomy" id="73025"/>
    <lineage>
        <taxon>Eukaryota</taxon>
        <taxon>Discoba</taxon>
        <taxon>Euglenozoa</taxon>
        <taxon>Euglenida</taxon>
        <taxon>Spirocuta</taxon>
        <taxon>Euglenophyceae</taxon>
        <taxon>Eutreptiales</taxon>
        <taxon>Eutreptiaceae</taxon>
        <taxon>Eutreptiella</taxon>
    </lineage>
</organism>
<name>A0A7S4FUR8_9EUGL</name>
<sequence>MQPLLKPPFSGPVPLQRIPVGRGQAHWAQACARLRYADDGVQCCFRWHAAVDFWLLGSMDEWVQCRSAGWSVRSPPMFFFCCLHLEARDGDRHTGTDGDPPEAARN</sequence>
<gene>
    <name evidence="1" type="ORF">EGYM00163_LOCUS26996</name>
</gene>
<proteinExistence type="predicted"/>
<accession>A0A7S4FUR8</accession>
<reference evidence="1" key="1">
    <citation type="submission" date="2021-01" db="EMBL/GenBank/DDBJ databases">
        <authorList>
            <person name="Corre E."/>
            <person name="Pelletier E."/>
            <person name="Niang G."/>
            <person name="Scheremetjew M."/>
            <person name="Finn R."/>
            <person name="Kale V."/>
            <person name="Holt S."/>
            <person name="Cochrane G."/>
            <person name="Meng A."/>
            <person name="Brown T."/>
            <person name="Cohen L."/>
        </authorList>
    </citation>
    <scope>NUCLEOTIDE SEQUENCE</scope>
    <source>
        <strain evidence="1">CCMP1594</strain>
    </source>
</reference>
<dbReference type="EMBL" id="HBJA01077006">
    <property type="protein sequence ID" value="CAE0815837.1"/>
    <property type="molecule type" value="Transcribed_RNA"/>
</dbReference>